<dbReference type="EMBL" id="JAKELL010000072">
    <property type="protein sequence ID" value="KAH8984707.1"/>
    <property type="molecule type" value="Genomic_DNA"/>
</dbReference>
<comment type="caution">
    <text evidence="2">The sequence shown here is derived from an EMBL/GenBank/DDBJ whole genome shotgun (WGS) entry which is preliminary data.</text>
</comment>
<dbReference type="SUPFAM" id="SSF81383">
    <property type="entry name" value="F-box domain"/>
    <property type="match status" value="1"/>
</dbReference>
<evidence type="ECO:0000313" key="2">
    <source>
        <dbReference type="EMBL" id="KAH8984707.1"/>
    </source>
</evidence>
<proteinExistence type="predicted"/>
<evidence type="ECO:0000313" key="3">
    <source>
        <dbReference type="Proteomes" id="UP001201163"/>
    </source>
</evidence>
<sequence length="472" mass="52815">MFQTGSHSSDRDSEIGFRVLPDDVLLVIFGFYRVSSPSFWHRLAHVCQRWRRIVFAFPCSLDLRLYCTPKTPVTNTLDCWPAFPIVVRCGGSPNHKRLSPEEEDNIVAVLKHPNRVGSIELCLSHSLIEKLGTQVEEPFSELEDLVLLSQNSMQLVLPSTFRWGSRLRSLHSTRVTFSLPQLLSSSPNLIELQLHDIPRVGYFSPEALATALSGTPQLQSLSLRFLSPTSRHNHIGVPPPSGERITLPSLTRFKFRGNSNNLDRLAARIDAPCLGDIEIAFFNELTFDGSHFGRFLGRIETQKSHRRADIRTSKRTVSICFTRRGAHPRLKLEISCRRLDRQLSSMAQICNHFPAFLLGVGNLGISTTQPTSGHDGVESEQWLRLLRSFSGAEKVHVAGELVTDIVHALKPANEEPATVLPALRNLHLQEPGPLFAPLRAVVVPFVTSRRLSGCPVTVEYTQRYSKKASADI</sequence>
<name>A0AAD4L9N5_9AGAM</name>
<dbReference type="AlphaFoldDB" id="A0AAD4L9N5"/>
<gene>
    <name evidence="2" type="ORF">EDB92DRAFT_1818936</name>
</gene>
<organism evidence="2 3">
    <name type="scientific">Lactarius akahatsu</name>
    <dbReference type="NCBI Taxonomy" id="416441"/>
    <lineage>
        <taxon>Eukaryota</taxon>
        <taxon>Fungi</taxon>
        <taxon>Dikarya</taxon>
        <taxon>Basidiomycota</taxon>
        <taxon>Agaricomycotina</taxon>
        <taxon>Agaricomycetes</taxon>
        <taxon>Russulales</taxon>
        <taxon>Russulaceae</taxon>
        <taxon>Lactarius</taxon>
    </lineage>
</organism>
<dbReference type="Pfam" id="PF12937">
    <property type="entry name" value="F-box-like"/>
    <property type="match status" value="1"/>
</dbReference>
<dbReference type="InterPro" id="IPR036047">
    <property type="entry name" value="F-box-like_dom_sf"/>
</dbReference>
<evidence type="ECO:0000259" key="1">
    <source>
        <dbReference type="Pfam" id="PF12937"/>
    </source>
</evidence>
<dbReference type="Gene3D" id="3.80.10.10">
    <property type="entry name" value="Ribonuclease Inhibitor"/>
    <property type="match status" value="1"/>
</dbReference>
<protein>
    <recommendedName>
        <fullName evidence="1">F-box domain-containing protein</fullName>
    </recommendedName>
</protein>
<keyword evidence="3" id="KW-1185">Reference proteome</keyword>
<reference evidence="2" key="1">
    <citation type="submission" date="2022-01" db="EMBL/GenBank/DDBJ databases">
        <title>Comparative genomics reveals a dynamic genome evolution in the ectomycorrhizal milk-cap (Lactarius) mushrooms.</title>
        <authorList>
            <consortium name="DOE Joint Genome Institute"/>
            <person name="Lebreton A."/>
            <person name="Tang N."/>
            <person name="Kuo A."/>
            <person name="LaButti K."/>
            <person name="Drula E."/>
            <person name="Barry K."/>
            <person name="Clum A."/>
            <person name="Lipzen A."/>
            <person name="Mousain D."/>
            <person name="Ng V."/>
            <person name="Wang R."/>
            <person name="Wang X."/>
            <person name="Dai Y."/>
            <person name="Henrissat B."/>
            <person name="Grigoriev I.V."/>
            <person name="Guerin-Laguette A."/>
            <person name="Yu F."/>
            <person name="Martin F.M."/>
        </authorList>
    </citation>
    <scope>NUCLEOTIDE SEQUENCE</scope>
    <source>
        <strain evidence="2">QP</strain>
    </source>
</reference>
<dbReference type="Proteomes" id="UP001201163">
    <property type="component" value="Unassembled WGS sequence"/>
</dbReference>
<dbReference type="InterPro" id="IPR032675">
    <property type="entry name" value="LRR_dom_sf"/>
</dbReference>
<dbReference type="InterPro" id="IPR001810">
    <property type="entry name" value="F-box_dom"/>
</dbReference>
<feature type="domain" description="F-box" evidence="1">
    <location>
        <begin position="19"/>
        <end position="55"/>
    </location>
</feature>
<dbReference type="SUPFAM" id="SSF52047">
    <property type="entry name" value="RNI-like"/>
    <property type="match status" value="1"/>
</dbReference>
<dbReference type="CDD" id="cd09917">
    <property type="entry name" value="F-box_SF"/>
    <property type="match status" value="1"/>
</dbReference>
<accession>A0AAD4L9N5</accession>
<dbReference type="Gene3D" id="1.20.1280.50">
    <property type="match status" value="1"/>
</dbReference>